<organism evidence="5 6">
    <name type="scientific">Inquilinus ginsengisoli</name>
    <dbReference type="NCBI Taxonomy" id="363840"/>
    <lineage>
        <taxon>Bacteria</taxon>
        <taxon>Pseudomonadati</taxon>
        <taxon>Pseudomonadota</taxon>
        <taxon>Alphaproteobacteria</taxon>
        <taxon>Rhodospirillales</taxon>
        <taxon>Rhodospirillaceae</taxon>
        <taxon>Inquilinus</taxon>
    </lineage>
</organism>
<keyword evidence="6" id="KW-1185">Reference proteome</keyword>
<dbReference type="InterPro" id="IPR036388">
    <property type="entry name" value="WH-like_DNA-bd_sf"/>
</dbReference>
<feature type="domain" description="HTH gntR-type" evidence="4">
    <location>
        <begin position="22"/>
        <end position="89"/>
    </location>
</feature>
<keyword evidence="2 5" id="KW-0238">DNA-binding</keyword>
<evidence type="ECO:0000256" key="3">
    <source>
        <dbReference type="ARBA" id="ARBA00023163"/>
    </source>
</evidence>
<dbReference type="PANTHER" id="PTHR43537:SF45">
    <property type="entry name" value="GNTR FAMILY REGULATORY PROTEIN"/>
    <property type="match status" value="1"/>
</dbReference>
<dbReference type="PANTHER" id="PTHR43537">
    <property type="entry name" value="TRANSCRIPTIONAL REGULATOR, GNTR FAMILY"/>
    <property type="match status" value="1"/>
</dbReference>
<dbReference type="SUPFAM" id="SSF46785">
    <property type="entry name" value="Winged helix' DNA-binding domain"/>
    <property type="match status" value="1"/>
</dbReference>
<evidence type="ECO:0000256" key="1">
    <source>
        <dbReference type="ARBA" id="ARBA00023015"/>
    </source>
</evidence>
<dbReference type="SMART" id="SM00895">
    <property type="entry name" value="FCD"/>
    <property type="match status" value="1"/>
</dbReference>
<dbReference type="EMBL" id="JAVDPW010000018">
    <property type="protein sequence ID" value="MDR6294350.1"/>
    <property type="molecule type" value="Genomic_DNA"/>
</dbReference>
<dbReference type="InterPro" id="IPR000524">
    <property type="entry name" value="Tscrpt_reg_HTH_GntR"/>
</dbReference>
<evidence type="ECO:0000313" key="5">
    <source>
        <dbReference type="EMBL" id="MDR6294350.1"/>
    </source>
</evidence>
<accession>A0ABU1K0F4</accession>
<dbReference type="RefSeq" id="WP_309801822.1">
    <property type="nucleotide sequence ID" value="NZ_JAVDPW010000018.1"/>
</dbReference>
<protein>
    <submittedName>
        <fullName evidence="5">DNA-binding GntR family transcriptional regulator</fullName>
    </submittedName>
</protein>
<dbReference type="SUPFAM" id="SSF48008">
    <property type="entry name" value="GntR ligand-binding domain-like"/>
    <property type="match status" value="1"/>
</dbReference>
<dbReference type="InterPro" id="IPR036390">
    <property type="entry name" value="WH_DNA-bd_sf"/>
</dbReference>
<dbReference type="GO" id="GO:0003677">
    <property type="term" value="F:DNA binding"/>
    <property type="evidence" value="ECO:0007669"/>
    <property type="project" value="UniProtKB-KW"/>
</dbReference>
<proteinExistence type="predicted"/>
<dbReference type="Pfam" id="PF00392">
    <property type="entry name" value="GntR"/>
    <property type="match status" value="1"/>
</dbReference>
<sequence length="235" mass="26308">MSSPLRRSSDERPSTLRAEVAPNLSRVAYERFKEALFERRLQPGAFMSQAELVGIVGSPLGPLREALQVLQAEGLVTIRARAGIEIAKPDLALVRNSYQLRLFLETPAIRHFAETAPRDLIEAMIAQHREVIGWVEGGDVDRDLARRIEEVDASLHLGAIDALDNPLLRKAFLQTQDYIRLIRLDHLYAYSAAKVRRTMAEHLEIFEACLARDPDAAEAALRAHLTQAIQRAMGL</sequence>
<dbReference type="InterPro" id="IPR011711">
    <property type="entry name" value="GntR_C"/>
</dbReference>
<dbReference type="InterPro" id="IPR008920">
    <property type="entry name" value="TF_FadR/GntR_C"/>
</dbReference>
<gene>
    <name evidence="5" type="ORF">E9232_006904</name>
</gene>
<keyword evidence="1" id="KW-0805">Transcription regulation</keyword>
<comment type="caution">
    <text evidence="5">The sequence shown here is derived from an EMBL/GenBank/DDBJ whole genome shotgun (WGS) entry which is preliminary data.</text>
</comment>
<dbReference type="Pfam" id="PF07729">
    <property type="entry name" value="FCD"/>
    <property type="match status" value="1"/>
</dbReference>
<evidence type="ECO:0000313" key="6">
    <source>
        <dbReference type="Proteomes" id="UP001262410"/>
    </source>
</evidence>
<reference evidence="5 6" key="1">
    <citation type="submission" date="2023-07" db="EMBL/GenBank/DDBJ databases">
        <title>Sorghum-associated microbial communities from plants grown in Nebraska, USA.</title>
        <authorList>
            <person name="Schachtman D."/>
        </authorList>
    </citation>
    <scope>NUCLEOTIDE SEQUENCE [LARGE SCALE GENOMIC DNA]</scope>
    <source>
        <strain evidence="5 6">584</strain>
    </source>
</reference>
<dbReference type="Proteomes" id="UP001262410">
    <property type="component" value="Unassembled WGS sequence"/>
</dbReference>
<dbReference type="PROSITE" id="PS50949">
    <property type="entry name" value="HTH_GNTR"/>
    <property type="match status" value="1"/>
</dbReference>
<evidence type="ECO:0000256" key="2">
    <source>
        <dbReference type="ARBA" id="ARBA00023125"/>
    </source>
</evidence>
<keyword evidence="3" id="KW-0804">Transcription</keyword>
<evidence type="ECO:0000259" key="4">
    <source>
        <dbReference type="PROSITE" id="PS50949"/>
    </source>
</evidence>
<name>A0ABU1K0F4_9PROT</name>
<dbReference type="Gene3D" id="1.10.10.10">
    <property type="entry name" value="Winged helix-like DNA-binding domain superfamily/Winged helix DNA-binding domain"/>
    <property type="match status" value="1"/>
</dbReference>
<dbReference type="Gene3D" id="1.20.120.530">
    <property type="entry name" value="GntR ligand-binding domain-like"/>
    <property type="match status" value="1"/>
</dbReference>